<sequence>MNLTCHVGLYCVSGIVKSETTLECALPSKIPGNYTLGVSCAASAEVLGTFPIEYANPPRIESTTPSTVPAGGAYNVDFFGANIAREDLIFCIFGSPTTRVQTSFISSSHVRCSTRPNWMAGEVLLKVLHEYFDGQTELLHQSPFTFVDSIPGTTVLSPDVGSVVGGYPVSLALNTSWNSFENRSCKRFRELAMLCAEIKTWRVFRAILTKWARLSFD</sequence>
<evidence type="ECO:0000313" key="2">
    <source>
        <dbReference type="Proteomes" id="UP000198211"/>
    </source>
</evidence>
<name>A0A225X3A1_9STRA</name>
<proteinExistence type="predicted"/>
<dbReference type="Proteomes" id="UP000198211">
    <property type="component" value="Unassembled WGS sequence"/>
</dbReference>
<dbReference type="EMBL" id="NBNE01000015">
    <property type="protein sequence ID" value="OWZ24396.1"/>
    <property type="molecule type" value="Genomic_DNA"/>
</dbReference>
<dbReference type="SUPFAM" id="SSF81296">
    <property type="entry name" value="E set domains"/>
    <property type="match status" value="1"/>
</dbReference>
<dbReference type="OrthoDB" id="122343at2759"/>
<reference evidence="2" key="1">
    <citation type="submission" date="2017-03" db="EMBL/GenBank/DDBJ databases">
        <title>Phytopthora megakarya and P. palmivora, two closely related causual agents of cacao black pod achieved similar genome size and gene model numbers by different mechanisms.</title>
        <authorList>
            <person name="Ali S."/>
            <person name="Shao J."/>
            <person name="Larry D.J."/>
            <person name="Kronmiller B."/>
            <person name="Shen D."/>
            <person name="Strem M.D."/>
            <person name="Melnick R.L."/>
            <person name="Guiltinan M.J."/>
            <person name="Tyler B.M."/>
            <person name="Meinhardt L.W."/>
            <person name="Bailey B.A."/>
        </authorList>
    </citation>
    <scope>NUCLEOTIDE SEQUENCE [LARGE SCALE GENOMIC DNA]</scope>
    <source>
        <strain evidence="2">zdho120</strain>
    </source>
</reference>
<gene>
    <name evidence="1" type="ORF">PHMEG_000577</name>
</gene>
<dbReference type="Gene3D" id="2.60.40.10">
    <property type="entry name" value="Immunoglobulins"/>
    <property type="match status" value="1"/>
</dbReference>
<organism evidence="1 2">
    <name type="scientific">Phytophthora megakarya</name>
    <dbReference type="NCBI Taxonomy" id="4795"/>
    <lineage>
        <taxon>Eukaryota</taxon>
        <taxon>Sar</taxon>
        <taxon>Stramenopiles</taxon>
        <taxon>Oomycota</taxon>
        <taxon>Peronosporomycetes</taxon>
        <taxon>Peronosporales</taxon>
        <taxon>Peronosporaceae</taxon>
        <taxon>Phytophthora</taxon>
    </lineage>
</organism>
<comment type="caution">
    <text evidence="1">The sequence shown here is derived from an EMBL/GenBank/DDBJ whole genome shotgun (WGS) entry which is preliminary data.</text>
</comment>
<dbReference type="InterPro" id="IPR014756">
    <property type="entry name" value="Ig_E-set"/>
</dbReference>
<accession>A0A225X3A1</accession>
<dbReference type="STRING" id="4795.A0A225X3A1"/>
<evidence type="ECO:0000313" key="1">
    <source>
        <dbReference type="EMBL" id="OWZ24396.1"/>
    </source>
</evidence>
<protein>
    <recommendedName>
        <fullName evidence="3">IPT/TIG domain-containing protein</fullName>
    </recommendedName>
</protein>
<evidence type="ECO:0008006" key="3">
    <source>
        <dbReference type="Google" id="ProtNLM"/>
    </source>
</evidence>
<dbReference type="AlphaFoldDB" id="A0A225X3A1"/>
<keyword evidence="2" id="KW-1185">Reference proteome</keyword>
<dbReference type="InterPro" id="IPR013783">
    <property type="entry name" value="Ig-like_fold"/>
</dbReference>